<reference evidence="2" key="2">
    <citation type="journal article" date="2010" name="Appl. Environ. Microbiol.">
        <title>Facilitation of direct conditional knockout of essential genes in Bacillus licheniformis DSM13 by comparative genetic analysis and manipulation of genetic competence.</title>
        <authorList>
            <person name="Hoffmann K."/>
            <person name="Wollherr A."/>
            <person name="Larsen M."/>
            <person name="Rachinger M."/>
            <person name="Liesegang H."/>
            <person name="Ehrenreich A."/>
            <person name="Meinhardt F."/>
        </authorList>
    </citation>
    <scope>NUCLEOTIDE SEQUENCE</scope>
    <source>
        <strain evidence="2">F11</strain>
    </source>
</reference>
<evidence type="ECO:0000313" key="2">
    <source>
        <dbReference type="EMBL" id="ADK89161.1"/>
    </source>
</evidence>
<proteinExistence type="predicted"/>
<dbReference type="EMBL" id="GQ505079">
    <property type="protein sequence ID" value="ADK89161.1"/>
    <property type="molecule type" value="Genomic_DNA"/>
</dbReference>
<reference evidence="2" key="1">
    <citation type="submission" date="2009-08" db="EMBL/GenBank/DDBJ databases">
        <authorList>
            <person name="Veltrup K."/>
            <person name="Wollherr A."/>
            <person name="Larsen M."/>
            <person name="Rachinger M."/>
            <person name="Liesegang H."/>
            <person name="Ehrenreich A."/>
            <person name="Meinhardt F."/>
        </authorList>
    </citation>
    <scope>NUCLEOTIDE SEQUENCE</scope>
    <source>
        <strain evidence="2">F11</strain>
    </source>
</reference>
<protein>
    <submittedName>
        <fullName evidence="2">ComS</fullName>
    </submittedName>
</protein>
<evidence type="ECO:0000256" key="1">
    <source>
        <dbReference type="SAM" id="MobiDB-lite"/>
    </source>
</evidence>
<organism evidence="2">
    <name type="scientific">Bacillus licheniformis</name>
    <dbReference type="NCBI Taxonomy" id="1402"/>
    <lineage>
        <taxon>Bacteria</taxon>
        <taxon>Bacillati</taxon>
        <taxon>Bacillota</taxon>
        <taxon>Bacilli</taxon>
        <taxon>Bacillales</taxon>
        <taxon>Bacillaceae</taxon>
        <taxon>Bacillus</taxon>
    </lineage>
</organism>
<name>D9YRK7_BACLI</name>
<feature type="region of interest" description="Disordered" evidence="1">
    <location>
        <begin position="1"/>
        <end position="21"/>
    </location>
</feature>
<accession>D9YRK7</accession>
<dbReference type="AlphaFoldDB" id="D9YRK7"/>
<sequence>MKNRRSESWPNFFKGKRKRKPLRLRRRRPVRIIRCHPPNGACTSSISSKKQARATMCRRFCFWKANWIRSVWKTRFGP</sequence>